<comment type="caution">
    <text evidence="3">The sequence shown here is derived from an EMBL/GenBank/DDBJ whole genome shotgun (WGS) entry which is preliminary data.</text>
</comment>
<feature type="compositionally biased region" description="Polar residues" evidence="1">
    <location>
        <begin position="102"/>
        <end position="111"/>
    </location>
</feature>
<keyword evidence="2" id="KW-1133">Transmembrane helix</keyword>
<organism evidence="3 4">
    <name type="scientific">Chrysochromulina tobinii</name>
    <dbReference type="NCBI Taxonomy" id="1460289"/>
    <lineage>
        <taxon>Eukaryota</taxon>
        <taxon>Haptista</taxon>
        <taxon>Haptophyta</taxon>
        <taxon>Prymnesiophyceae</taxon>
        <taxon>Prymnesiales</taxon>
        <taxon>Chrysochromulinaceae</taxon>
        <taxon>Chrysochromulina</taxon>
    </lineage>
</organism>
<dbReference type="AlphaFoldDB" id="A0A0M0JI73"/>
<protein>
    <submittedName>
        <fullName evidence="3">Uncharacterized protein</fullName>
    </submittedName>
</protein>
<accession>A0A0M0JI73</accession>
<name>A0A0M0JI73_9EUKA</name>
<dbReference type="EMBL" id="JWZX01002902">
    <property type="protein sequence ID" value="KOO26012.1"/>
    <property type="molecule type" value="Genomic_DNA"/>
</dbReference>
<reference evidence="4" key="1">
    <citation type="journal article" date="2015" name="PLoS Genet.">
        <title>Genome Sequence and Transcriptome Analyses of Chrysochromulina tobin: Metabolic Tools for Enhanced Algal Fitness in the Prominent Order Prymnesiales (Haptophyceae).</title>
        <authorList>
            <person name="Hovde B.T."/>
            <person name="Deodato C.R."/>
            <person name="Hunsperger H.M."/>
            <person name="Ryken S.A."/>
            <person name="Yost W."/>
            <person name="Jha R.K."/>
            <person name="Patterson J."/>
            <person name="Monnat R.J. Jr."/>
            <person name="Barlow S.B."/>
            <person name="Starkenburg S.R."/>
            <person name="Cattolico R.A."/>
        </authorList>
    </citation>
    <scope>NUCLEOTIDE SEQUENCE</scope>
    <source>
        <strain evidence="4">CCMP291</strain>
    </source>
</reference>
<keyword evidence="2" id="KW-0472">Membrane</keyword>
<proteinExistence type="predicted"/>
<keyword evidence="4" id="KW-1185">Reference proteome</keyword>
<gene>
    <name evidence="3" type="ORF">Ctob_003312</name>
</gene>
<evidence type="ECO:0000256" key="2">
    <source>
        <dbReference type="SAM" id="Phobius"/>
    </source>
</evidence>
<feature type="transmembrane region" description="Helical" evidence="2">
    <location>
        <begin position="25"/>
        <end position="51"/>
    </location>
</feature>
<dbReference type="Proteomes" id="UP000037460">
    <property type="component" value="Unassembled WGS sequence"/>
</dbReference>
<keyword evidence="2" id="KW-0812">Transmembrane</keyword>
<evidence type="ECO:0000256" key="1">
    <source>
        <dbReference type="SAM" id="MobiDB-lite"/>
    </source>
</evidence>
<evidence type="ECO:0000313" key="3">
    <source>
        <dbReference type="EMBL" id="KOO26012.1"/>
    </source>
</evidence>
<feature type="region of interest" description="Disordered" evidence="1">
    <location>
        <begin position="87"/>
        <end position="118"/>
    </location>
</feature>
<evidence type="ECO:0000313" key="4">
    <source>
        <dbReference type="Proteomes" id="UP000037460"/>
    </source>
</evidence>
<sequence>MMRGSLSNAFRQGIHEAARGLEFEFYYHFFDAIFLASFLIAAAIYVSFTLYEVRRRAARRLEQSLGSAVADQMAGVRRHDHAVQAATQRQRALARAGAPDADQNTPPQMSSDAKGGRSPLSDVVAAQAAAAQVAAQAAACTSEGRREGLLDFAAARLCDFDETVKEHEA</sequence>
<feature type="compositionally biased region" description="Low complexity" evidence="1">
    <location>
        <begin position="87"/>
        <end position="98"/>
    </location>
</feature>